<protein>
    <submittedName>
        <fullName evidence="7">Nuclear fragile X mental retardation-interacting protein 1-domain-containing protein</fullName>
    </submittedName>
</protein>
<feature type="region of interest" description="Disordered" evidence="5">
    <location>
        <begin position="122"/>
        <end position="168"/>
    </location>
</feature>
<sequence>MGDYIFGPPPPPPPKSSTTSNASSSSKYQNRPQQTRQKQQQQQNTNRRTKDQKSFKSEGGSGRYAGQNGSVSGGHESQIQNHGSSSHLDAQQDLHTSGSLDESGSLTSHSTIKKFNLDLVSSQAPTQSPISPTHINPSSTASQFPSSYDDFAADEDDDGGEEKPASKQIVAIPGTSITLQTEADIAKWIAERKARWPTASRVEEKEKEREKARQLQLEQQNLQGEDQQLQDHQGISESTTAKRQPICKFFASTGHCKRGDQCKFLHEQRPATDNKRVATAADGLRTKRYKRFEAPRKMPLFKRLVQNDWDKENEKILDFIAFLAERGIVGKSKALQV</sequence>
<keyword evidence="3 4" id="KW-0862">Zinc</keyword>
<feature type="compositionally biased region" description="Basic and acidic residues" evidence="5">
    <location>
        <begin position="201"/>
        <end position="213"/>
    </location>
</feature>
<dbReference type="InterPro" id="IPR019496">
    <property type="entry name" value="NUFIP1_cons_dom"/>
</dbReference>
<feature type="zinc finger region" description="C3H1-type" evidence="4">
    <location>
        <begin position="241"/>
        <end position="269"/>
    </location>
</feature>
<proteinExistence type="predicted"/>
<dbReference type="PANTHER" id="PTHR13309:SF0">
    <property type="entry name" value="FMR1-INTERACTING PROTEIN NUFIP1"/>
    <property type="match status" value="1"/>
</dbReference>
<dbReference type="EMBL" id="JBBJBU010000007">
    <property type="protein sequence ID" value="KAK7204697.1"/>
    <property type="molecule type" value="Genomic_DNA"/>
</dbReference>
<dbReference type="RefSeq" id="XP_064767730.1">
    <property type="nucleotide sequence ID" value="XM_064912846.1"/>
</dbReference>
<keyword evidence="8" id="KW-1185">Reference proteome</keyword>
<feature type="compositionally biased region" description="Acidic residues" evidence="5">
    <location>
        <begin position="151"/>
        <end position="160"/>
    </location>
</feature>
<name>A0ABR1F4C0_9ASCO</name>
<keyword evidence="2 4" id="KW-0863">Zinc-finger</keyword>
<feature type="region of interest" description="Disordered" evidence="5">
    <location>
        <begin position="1"/>
        <end position="108"/>
    </location>
</feature>
<gene>
    <name evidence="7" type="ORF">BZA70DRAFT_279792</name>
</gene>
<dbReference type="PANTHER" id="PTHR13309">
    <property type="entry name" value="NUCLEAR FRAGILE X MENTAL RETARDATION PROTEIN INTERACTING PROTEIN 1"/>
    <property type="match status" value="1"/>
</dbReference>
<feature type="compositionally biased region" description="Low complexity" evidence="5">
    <location>
        <begin position="16"/>
        <end position="46"/>
    </location>
</feature>
<dbReference type="Pfam" id="PF00642">
    <property type="entry name" value="zf-CCCH"/>
    <property type="match status" value="1"/>
</dbReference>
<feature type="compositionally biased region" description="Polar residues" evidence="5">
    <location>
        <begin position="122"/>
        <end position="146"/>
    </location>
</feature>
<evidence type="ECO:0000259" key="6">
    <source>
        <dbReference type="PROSITE" id="PS50103"/>
    </source>
</evidence>
<evidence type="ECO:0000256" key="5">
    <source>
        <dbReference type="SAM" id="MobiDB-lite"/>
    </source>
</evidence>
<dbReference type="GeneID" id="90038358"/>
<dbReference type="Gene3D" id="4.10.1000.10">
    <property type="entry name" value="Zinc finger, CCCH-type"/>
    <property type="match status" value="1"/>
</dbReference>
<evidence type="ECO:0000256" key="4">
    <source>
        <dbReference type="PROSITE-ProRule" id="PRU00723"/>
    </source>
</evidence>
<evidence type="ECO:0000313" key="7">
    <source>
        <dbReference type="EMBL" id="KAK7204697.1"/>
    </source>
</evidence>
<dbReference type="Pfam" id="PF10453">
    <property type="entry name" value="NUFIP1"/>
    <property type="match status" value="1"/>
</dbReference>
<feature type="region of interest" description="Disordered" evidence="5">
    <location>
        <begin position="195"/>
        <end position="214"/>
    </location>
</feature>
<organism evidence="7 8">
    <name type="scientific">Myxozyma melibiosi</name>
    <dbReference type="NCBI Taxonomy" id="54550"/>
    <lineage>
        <taxon>Eukaryota</taxon>
        <taxon>Fungi</taxon>
        <taxon>Dikarya</taxon>
        <taxon>Ascomycota</taxon>
        <taxon>Saccharomycotina</taxon>
        <taxon>Lipomycetes</taxon>
        <taxon>Lipomycetales</taxon>
        <taxon>Lipomycetaceae</taxon>
        <taxon>Myxozyma</taxon>
    </lineage>
</organism>
<feature type="domain" description="C3H1-type" evidence="6">
    <location>
        <begin position="241"/>
        <end position="269"/>
    </location>
</feature>
<dbReference type="InterPro" id="IPR039136">
    <property type="entry name" value="NUFIP1-like"/>
</dbReference>
<evidence type="ECO:0000256" key="3">
    <source>
        <dbReference type="ARBA" id="ARBA00022833"/>
    </source>
</evidence>
<accession>A0ABR1F4C0</accession>
<feature type="compositionally biased region" description="Polar residues" evidence="5">
    <location>
        <begin position="67"/>
        <end position="108"/>
    </location>
</feature>
<keyword evidence="1 4" id="KW-0479">Metal-binding</keyword>
<reference evidence="7 8" key="1">
    <citation type="submission" date="2024-03" db="EMBL/GenBank/DDBJ databases">
        <title>Genome-scale model development and genomic sequencing of the oleaginous clade Lipomyces.</title>
        <authorList>
            <consortium name="Lawrence Berkeley National Laboratory"/>
            <person name="Czajka J.J."/>
            <person name="Han Y."/>
            <person name="Kim J."/>
            <person name="Mondo S.J."/>
            <person name="Hofstad B.A."/>
            <person name="Robles A."/>
            <person name="Haridas S."/>
            <person name="Riley R."/>
            <person name="LaButti K."/>
            <person name="Pangilinan J."/>
            <person name="Andreopoulos W."/>
            <person name="Lipzen A."/>
            <person name="Yan J."/>
            <person name="Wang M."/>
            <person name="Ng V."/>
            <person name="Grigoriev I.V."/>
            <person name="Spatafora J.W."/>
            <person name="Magnuson J.K."/>
            <person name="Baker S.E."/>
            <person name="Pomraning K.R."/>
        </authorList>
    </citation>
    <scope>NUCLEOTIDE SEQUENCE [LARGE SCALE GENOMIC DNA]</scope>
    <source>
        <strain evidence="7 8">Phaff 52-87</strain>
    </source>
</reference>
<dbReference type="InterPro" id="IPR036855">
    <property type="entry name" value="Znf_CCCH_sf"/>
</dbReference>
<dbReference type="Proteomes" id="UP001498771">
    <property type="component" value="Unassembled WGS sequence"/>
</dbReference>
<evidence type="ECO:0000313" key="8">
    <source>
        <dbReference type="Proteomes" id="UP001498771"/>
    </source>
</evidence>
<comment type="caution">
    <text evidence="7">The sequence shown here is derived from an EMBL/GenBank/DDBJ whole genome shotgun (WGS) entry which is preliminary data.</text>
</comment>
<dbReference type="SUPFAM" id="SSF90229">
    <property type="entry name" value="CCCH zinc finger"/>
    <property type="match status" value="1"/>
</dbReference>
<evidence type="ECO:0000256" key="2">
    <source>
        <dbReference type="ARBA" id="ARBA00022771"/>
    </source>
</evidence>
<dbReference type="SMART" id="SM00356">
    <property type="entry name" value="ZnF_C3H1"/>
    <property type="match status" value="1"/>
</dbReference>
<evidence type="ECO:0000256" key="1">
    <source>
        <dbReference type="ARBA" id="ARBA00022723"/>
    </source>
</evidence>
<dbReference type="InterPro" id="IPR000571">
    <property type="entry name" value="Znf_CCCH"/>
</dbReference>
<dbReference type="PROSITE" id="PS50103">
    <property type="entry name" value="ZF_C3H1"/>
    <property type="match status" value="1"/>
</dbReference>